<keyword evidence="8" id="KW-1133">Transmembrane helix</keyword>
<feature type="transmembrane region" description="Helical" evidence="8">
    <location>
        <begin position="14"/>
        <end position="32"/>
    </location>
</feature>
<evidence type="ECO:0000256" key="3">
    <source>
        <dbReference type="ARBA" id="ARBA00022723"/>
    </source>
</evidence>
<dbReference type="GO" id="GO:0046872">
    <property type="term" value="F:metal ion binding"/>
    <property type="evidence" value="ECO:0007669"/>
    <property type="project" value="UniProtKB-KW"/>
</dbReference>
<evidence type="ECO:0000313" key="10">
    <source>
        <dbReference type="EMBL" id="SUX17392.1"/>
    </source>
</evidence>
<keyword evidence="8" id="KW-0812">Transmembrane</keyword>
<dbReference type="GO" id="GO:0006508">
    <property type="term" value="P:proteolysis"/>
    <property type="evidence" value="ECO:0007669"/>
    <property type="project" value="UniProtKB-KW"/>
</dbReference>
<evidence type="ECO:0000256" key="7">
    <source>
        <dbReference type="SAM" id="MobiDB-lite"/>
    </source>
</evidence>
<keyword evidence="8" id="KW-0472">Membrane</keyword>
<dbReference type="CDD" id="cd12797">
    <property type="entry name" value="M23_peptidase"/>
    <property type="match status" value="1"/>
</dbReference>
<comment type="cofactor">
    <cofactor evidence="1">
        <name>Zn(2+)</name>
        <dbReference type="ChEBI" id="CHEBI:29105"/>
    </cofactor>
</comment>
<evidence type="ECO:0000313" key="11">
    <source>
        <dbReference type="Proteomes" id="UP000254572"/>
    </source>
</evidence>
<reference evidence="10 11" key="1">
    <citation type="submission" date="2018-06" db="EMBL/GenBank/DDBJ databases">
        <authorList>
            <consortium name="Pathogen Informatics"/>
            <person name="Doyle S."/>
        </authorList>
    </citation>
    <scope>NUCLEOTIDE SEQUENCE [LARGE SCALE GENOMIC DNA]</scope>
    <source>
        <strain evidence="10 11">NCTC13294</strain>
    </source>
</reference>
<dbReference type="SUPFAM" id="SSF51261">
    <property type="entry name" value="Duplicated hybrid motif"/>
    <property type="match status" value="1"/>
</dbReference>
<dbReference type="EC" id="3.4.24.75" evidence="10"/>
<evidence type="ECO:0000256" key="5">
    <source>
        <dbReference type="ARBA" id="ARBA00022833"/>
    </source>
</evidence>
<keyword evidence="4 10" id="KW-0378">Hydrolase</keyword>
<feature type="domain" description="M23ase beta-sheet core" evidence="9">
    <location>
        <begin position="316"/>
        <end position="410"/>
    </location>
</feature>
<keyword evidence="2" id="KW-0645">Protease</keyword>
<dbReference type="Proteomes" id="UP000254572">
    <property type="component" value="Unassembled WGS sequence"/>
</dbReference>
<evidence type="ECO:0000259" key="9">
    <source>
        <dbReference type="Pfam" id="PF01551"/>
    </source>
</evidence>
<keyword evidence="3" id="KW-0479">Metal-binding</keyword>
<organism evidence="10 11">
    <name type="scientific">Cardiobacterium valvarum</name>
    <dbReference type="NCBI Taxonomy" id="194702"/>
    <lineage>
        <taxon>Bacteria</taxon>
        <taxon>Pseudomonadati</taxon>
        <taxon>Pseudomonadota</taxon>
        <taxon>Gammaproteobacteria</taxon>
        <taxon>Cardiobacteriales</taxon>
        <taxon>Cardiobacteriaceae</taxon>
        <taxon>Cardiobacterium</taxon>
    </lineage>
</organism>
<dbReference type="InterPro" id="IPR016047">
    <property type="entry name" value="M23ase_b-sheet_dom"/>
</dbReference>
<dbReference type="AlphaFoldDB" id="A0A381DWC2"/>
<sequence length="451" mass="50248">MPQHPHNDRILQRLLPWLALIGFLGVALYALLPLDFWLPEYKSAHHTVTSGEALPDDIPPDEADGDIVDDDQPSGEEKPETLPGETKPETQPSEAKPETLPSGEKPETPSSKTKPETPPSGTKPETPSSETKPEIPPSGTKPETPPSGTKPETPPSGTKPETPPGGEKPESPSGEEKIVESKGSFRKHYRSFRAVGNQWQHIAKSDLNPVLIKQLEPLQHKIGDEAISTVEILYSTYTKDGKTNPENSKIIAARLREGRYTYTYYARFEGKNIWYYDREGNAPEVAMDRVPLDHYDHISSPFDPARVHPITRIIRPHEGTDFKAAHGSPVRATGDGIVNYAGWRGGYGRVVIIDHANGYQTRYAHLSDLDVETGQEIARGQTVGRLGNSGMSTGSHLHYEVRINDIPYDPMTVQLPENKPLAENYKDAWRYRCTQYEREMTEIAKQGVKKK</sequence>
<proteinExistence type="predicted"/>
<keyword evidence="11" id="KW-1185">Reference proteome</keyword>
<evidence type="ECO:0000256" key="4">
    <source>
        <dbReference type="ARBA" id="ARBA00022801"/>
    </source>
</evidence>
<dbReference type="OrthoDB" id="9815245at2"/>
<dbReference type="InterPro" id="IPR011055">
    <property type="entry name" value="Dup_hybrid_motif"/>
</dbReference>
<keyword evidence="6" id="KW-0482">Metalloprotease</keyword>
<accession>A0A381DWC2</accession>
<evidence type="ECO:0000256" key="2">
    <source>
        <dbReference type="ARBA" id="ARBA00022670"/>
    </source>
</evidence>
<protein>
    <submittedName>
        <fullName evidence="10">Glycyl-glycine endopeptidase ALE-1</fullName>
        <ecNumber evidence="10">3.4.24.75</ecNumber>
    </submittedName>
</protein>
<dbReference type="EMBL" id="UFUW01000001">
    <property type="protein sequence ID" value="SUX17392.1"/>
    <property type="molecule type" value="Genomic_DNA"/>
</dbReference>
<dbReference type="PANTHER" id="PTHR21666">
    <property type="entry name" value="PEPTIDASE-RELATED"/>
    <property type="match status" value="1"/>
</dbReference>
<feature type="region of interest" description="Disordered" evidence="7">
    <location>
        <begin position="51"/>
        <end position="182"/>
    </location>
</feature>
<dbReference type="Gene3D" id="2.70.70.10">
    <property type="entry name" value="Glucose Permease (Domain IIA)"/>
    <property type="match status" value="1"/>
</dbReference>
<dbReference type="Gene3D" id="3.10.450.350">
    <property type="match status" value="1"/>
</dbReference>
<dbReference type="InterPro" id="IPR050570">
    <property type="entry name" value="Cell_wall_metabolism_enzyme"/>
</dbReference>
<gene>
    <name evidence="10" type="ORF">NCTC13294_00037</name>
</gene>
<feature type="compositionally biased region" description="Low complexity" evidence="7">
    <location>
        <begin position="137"/>
        <end position="160"/>
    </location>
</feature>
<evidence type="ECO:0000256" key="1">
    <source>
        <dbReference type="ARBA" id="ARBA00001947"/>
    </source>
</evidence>
<name>A0A381DWC2_9GAMM</name>
<feature type="compositionally biased region" description="Basic and acidic residues" evidence="7">
    <location>
        <begin position="167"/>
        <end position="180"/>
    </location>
</feature>
<dbReference type="GO" id="GO:0004222">
    <property type="term" value="F:metalloendopeptidase activity"/>
    <property type="evidence" value="ECO:0007669"/>
    <property type="project" value="TreeGrafter"/>
</dbReference>
<evidence type="ECO:0000256" key="6">
    <source>
        <dbReference type="ARBA" id="ARBA00023049"/>
    </source>
</evidence>
<feature type="compositionally biased region" description="Acidic residues" evidence="7">
    <location>
        <begin position="54"/>
        <end position="74"/>
    </location>
</feature>
<keyword evidence="5" id="KW-0862">Zinc</keyword>
<dbReference type="RefSeq" id="WP_115610401.1">
    <property type="nucleotide sequence ID" value="NZ_UFUW01000001.1"/>
</dbReference>
<dbReference type="PANTHER" id="PTHR21666:SF288">
    <property type="entry name" value="CELL DIVISION PROTEIN YTFB"/>
    <property type="match status" value="1"/>
</dbReference>
<evidence type="ECO:0000256" key="8">
    <source>
        <dbReference type="SAM" id="Phobius"/>
    </source>
</evidence>
<feature type="compositionally biased region" description="Low complexity" evidence="7">
    <location>
        <begin position="119"/>
        <end position="130"/>
    </location>
</feature>
<dbReference type="Pfam" id="PF01551">
    <property type="entry name" value="Peptidase_M23"/>
    <property type="match status" value="1"/>
</dbReference>